<dbReference type="InterPro" id="IPR036864">
    <property type="entry name" value="Zn2-C6_fun-type_DNA-bd_sf"/>
</dbReference>
<reference evidence="6 7" key="1">
    <citation type="submission" date="2015-09" db="EMBL/GenBank/DDBJ databases">
        <title>Host preference determinants of Valsa canker pathogens revealed by comparative genomics.</title>
        <authorList>
            <person name="Yin Z."/>
            <person name="Huang L."/>
        </authorList>
    </citation>
    <scope>NUCLEOTIDE SEQUENCE [LARGE SCALE GENOMIC DNA]</scope>
    <source>
        <strain evidence="6 7">SXYLt</strain>
    </source>
</reference>
<evidence type="ECO:0000259" key="5">
    <source>
        <dbReference type="PROSITE" id="PS50048"/>
    </source>
</evidence>
<dbReference type="CDD" id="cd00067">
    <property type="entry name" value="GAL4"/>
    <property type="match status" value="1"/>
</dbReference>
<evidence type="ECO:0000313" key="6">
    <source>
        <dbReference type="EMBL" id="ROV98479.1"/>
    </source>
</evidence>
<accession>A0A423W585</accession>
<dbReference type="PANTHER" id="PTHR31069">
    <property type="entry name" value="OLEATE-ACTIVATED TRANSCRIPTION FACTOR 1-RELATED"/>
    <property type="match status" value="1"/>
</dbReference>
<dbReference type="InterPro" id="IPR001138">
    <property type="entry name" value="Zn2Cys6_DnaBD"/>
</dbReference>
<sequence>MPSSGTKTAKLRASCDGCNESKVRCSQTKPQCARCIKQGITCVYGLSRRSHKTAPRVGASSQTASSLSNYLHPDDVNSMFPTRESSETLNNVGSDSGSALTESEAAAGMRIRGISGTNPSGATAEEDAMEFEIDGDFLDSTHPMADFSADYGSLDLTMGGSLPDYDALNDLSMAAFFGSSEPARDDTHGSPTDGPPCNCNSLAVQQLLSFPVLPQEENGGSLDTYFARLKHAINTSEECISCACTARDEMSISM</sequence>
<evidence type="ECO:0000313" key="7">
    <source>
        <dbReference type="Proteomes" id="UP000285146"/>
    </source>
</evidence>
<dbReference type="GO" id="GO:0003677">
    <property type="term" value="F:DNA binding"/>
    <property type="evidence" value="ECO:0007669"/>
    <property type="project" value="UniProtKB-KW"/>
</dbReference>
<feature type="domain" description="Zn(2)-C6 fungal-type" evidence="5">
    <location>
        <begin position="14"/>
        <end position="44"/>
    </location>
</feature>
<keyword evidence="2" id="KW-0238">DNA-binding</keyword>
<dbReference type="Gene3D" id="4.10.240.10">
    <property type="entry name" value="Zn(2)-C6 fungal-type DNA-binding domain"/>
    <property type="match status" value="1"/>
</dbReference>
<dbReference type="AlphaFoldDB" id="A0A423W585"/>
<evidence type="ECO:0000256" key="2">
    <source>
        <dbReference type="ARBA" id="ARBA00023125"/>
    </source>
</evidence>
<keyword evidence="7" id="KW-1185">Reference proteome</keyword>
<proteinExistence type="predicted"/>
<protein>
    <recommendedName>
        <fullName evidence="5">Zn(2)-C6 fungal-type domain-containing protein</fullName>
    </recommendedName>
</protein>
<keyword evidence="4" id="KW-0539">Nucleus</keyword>
<dbReference type="GO" id="GO:0008270">
    <property type="term" value="F:zinc ion binding"/>
    <property type="evidence" value="ECO:0007669"/>
    <property type="project" value="InterPro"/>
</dbReference>
<name>A0A423W585_9PEZI</name>
<gene>
    <name evidence="6" type="ORF">VPNG_08534</name>
</gene>
<keyword evidence="3" id="KW-0804">Transcription</keyword>
<dbReference type="SUPFAM" id="SSF57701">
    <property type="entry name" value="Zn2/Cys6 DNA-binding domain"/>
    <property type="match status" value="1"/>
</dbReference>
<evidence type="ECO:0000256" key="3">
    <source>
        <dbReference type="ARBA" id="ARBA00023163"/>
    </source>
</evidence>
<dbReference type="Proteomes" id="UP000285146">
    <property type="component" value="Unassembled WGS sequence"/>
</dbReference>
<dbReference type="Pfam" id="PF00172">
    <property type="entry name" value="Zn_clus"/>
    <property type="match status" value="1"/>
</dbReference>
<organism evidence="6 7">
    <name type="scientific">Cytospora leucostoma</name>
    <dbReference type="NCBI Taxonomy" id="1230097"/>
    <lineage>
        <taxon>Eukaryota</taxon>
        <taxon>Fungi</taxon>
        <taxon>Dikarya</taxon>
        <taxon>Ascomycota</taxon>
        <taxon>Pezizomycotina</taxon>
        <taxon>Sordariomycetes</taxon>
        <taxon>Sordariomycetidae</taxon>
        <taxon>Diaporthales</taxon>
        <taxon>Cytosporaceae</taxon>
        <taxon>Cytospora</taxon>
    </lineage>
</organism>
<dbReference type="PROSITE" id="PS50048">
    <property type="entry name" value="ZN2_CY6_FUNGAL_2"/>
    <property type="match status" value="1"/>
</dbReference>
<comment type="caution">
    <text evidence="6">The sequence shown here is derived from an EMBL/GenBank/DDBJ whole genome shotgun (WGS) entry which is preliminary data.</text>
</comment>
<dbReference type="EMBL" id="LKEB01000061">
    <property type="protein sequence ID" value="ROV98479.1"/>
    <property type="molecule type" value="Genomic_DNA"/>
</dbReference>
<keyword evidence="1" id="KW-0805">Transcription regulation</keyword>
<dbReference type="GO" id="GO:0000981">
    <property type="term" value="F:DNA-binding transcription factor activity, RNA polymerase II-specific"/>
    <property type="evidence" value="ECO:0007669"/>
    <property type="project" value="InterPro"/>
</dbReference>
<dbReference type="SMART" id="SM00066">
    <property type="entry name" value="GAL4"/>
    <property type="match status" value="1"/>
</dbReference>
<dbReference type="OrthoDB" id="2328572at2759"/>
<evidence type="ECO:0000256" key="4">
    <source>
        <dbReference type="ARBA" id="ARBA00023242"/>
    </source>
</evidence>
<dbReference type="InParanoid" id="A0A423W585"/>
<dbReference type="PANTHER" id="PTHR31069:SF31">
    <property type="entry name" value="MONODICTYPHENONE CLUSTER TRANSCRIPTION FACTOR-RELATED"/>
    <property type="match status" value="1"/>
</dbReference>
<dbReference type="PRINTS" id="PR00755">
    <property type="entry name" value="AFLATOXINBRP"/>
</dbReference>
<dbReference type="InterPro" id="IPR050675">
    <property type="entry name" value="OAF3"/>
</dbReference>
<evidence type="ECO:0000256" key="1">
    <source>
        <dbReference type="ARBA" id="ARBA00023015"/>
    </source>
</evidence>